<gene>
    <name evidence="1" type="ORF">EST38_g13784</name>
</gene>
<reference evidence="1 2" key="1">
    <citation type="submission" date="2019-01" db="EMBL/GenBank/DDBJ databases">
        <title>Draft genome sequence of Psathyrella aberdarensis IHI B618.</title>
        <authorList>
            <person name="Buettner E."/>
            <person name="Kellner H."/>
        </authorList>
    </citation>
    <scope>NUCLEOTIDE SEQUENCE [LARGE SCALE GENOMIC DNA]</scope>
    <source>
        <strain evidence="1 2">IHI B618</strain>
    </source>
</reference>
<dbReference type="OrthoDB" id="3256058at2759"/>
<comment type="caution">
    <text evidence="1">The sequence shown here is derived from an EMBL/GenBank/DDBJ whole genome shotgun (WGS) entry which is preliminary data.</text>
</comment>
<evidence type="ECO:0000313" key="1">
    <source>
        <dbReference type="EMBL" id="RXW12072.1"/>
    </source>
</evidence>
<keyword evidence="2" id="KW-1185">Reference proteome</keyword>
<name>A0A4Q2D049_9AGAR</name>
<proteinExistence type="predicted"/>
<protein>
    <submittedName>
        <fullName evidence="1">Uncharacterized protein</fullName>
    </submittedName>
</protein>
<dbReference type="STRING" id="2316362.A0A4Q2D049"/>
<sequence length="296" mass="34608">MGSILRRTSSEYAEWQLMQFQLWPRLQDLLKLDKAVLIENEPLFLPSQVSQSHRTYYGLDEAACLEYTLHEGQAHDALDSLCLAIKVYNHNIAFKEKHVHGQGPSTRSQAYLKTLQDDKLKAFHKYQEARSALLNLGLDPNDKALQPLEQSQLYMTKNRSGQSKLGDSKKGDSWYWNIGRASGYNGDLKNQETGRQEWELKVDRVKWFQDCAERNRAREEKEILEEEFRRAIASFEKMSALWLQLAERSSKRRGASGYASKQMDMYARLKDECEKSWDQAQKKKKEYETWFVSTYL</sequence>
<organism evidence="1 2">
    <name type="scientific">Candolleomyces aberdarensis</name>
    <dbReference type="NCBI Taxonomy" id="2316362"/>
    <lineage>
        <taxon>Eukaryota</taxon>
        <taxon>Fungi</taxon>
        <taxon>Dikarya</taxon>
        <taxon>Basidiomycota</taxon>
        <taxon>Agaricomycotina</taxon>
        <taxon>Agaricomycetes</taxon>
        <taxon>Agaricomycetidae</taxon>
        <taxon>Agaricales</taxon>
        <taxon>Agaricineae</taxon>
        <taxon>Psathyrellaceae</taxon>
        <taxon>Candolleomyces</taxon>
    </lineage>
</organism>
<evidence type="ECO:0000313" key="2">
    <source>
        <dbReference type="Proteomes" id="UP000290288"/>
    </source>
</evidence>
<accession>A0A4Q2D049</accession>
<dbReference type="AlphaFoldDB" id="A0A4Q2D049"/>
<dbReference type="Proteomes" id="UP000290288">
    <property type="component" value="Unassembled WGS sequence"/>
</dbReference>
<dbReference type="EMBL" id="SDEE01001429">
    <property type="protein sequence ID" value="RXW12072.1"/>
    <property type="molecule type" value="Genomic_DNA"/>
</dbReference>